<evidence type="ECO:0000256" key="1">
    <source>
        <dbReference type="ARBA" id="ARBA00022801"/>
    </source>
</evidence>
<dbReference type="PROSITE" id="PS51724">
    <property type="entry name" value="SPOR"/>
    <property type="match status" value="1"/>
</dbReference>
<dbReference type="InterPro" id="IPR007730">
    <property type="entry name" value="SPOR-like_dom"/>
</dbReference>
<dbReference type="SMART" id="SM00646">
    <property type="entry name" value="Ami_3"/>
    <property type="match status" value="1"/>
</dbReference>
<dbReference type="InterPro" id="IPR051056">
    <property type="entry name" value="Glycosyl_Hydrolase_73"/>
</dbReference>
<dbReference type="EMBL" id="CP146256">
    <property type="protein sequence ID" value="XAH73294.1"/>
    <property type="molecule type" value="Genomic_DNA"/>
</dbReference>
<dbReference type="PANTHER" id="PTHR33308">
    <property type="entry name" value="PEPTIDOGLYCAN HYDROLASE FLGJ"/>
    <property type="match status" value="1"/>
</dbReference>
<evidence type="ECO:0000313" key="4">
    <source>
        <dbReference type="Proteomes" id="UP001451571"/>
    </source>
</evidence>
<evidence type="ECO:0000259" key="2">
    <source>
        <dbReference type="PROSITE" id="PS51724"/>
    </source>
</evidence>
<dbReference type="GO" id="GO:0008745">
    <property type="term" value="F:N-acetylmuramoyl-L-alanine amidase activity"/>
    <property type="evidence" value="ECO:0007669"/>
    <property type="project" value="UniProtKB-EC"/>
</dbReference>
<dbReference type="SMART" id="SM00047">
    <property type="entry name" value="LYZ2"/>
    <property type="match status" value="1"/>
</dbReference>
<dbReference type="SUPFAM" id="SSF110997">
    <property type="entry name" value="Sporulation related repeat"/>
    <property type="match status" value="1"/>
</dbReference>
<organism evidence="3 4">
    <name type="scientific">Kineothrix sedimenti</name>
    <dbReference type="NCBI Taxonomy" id="3123317"/>
    <lineage>
        <taxon>Bacteria</taxon>
        <taxon>Bacillati</taxon>
        <taxon>Bacillota</taxon>
        <taxon>Clostridia</taxon>
        <taxon>Lachnospirales</taxon>
        <taxon>Lachnospiraceae</taxon>
        <taxon>Kineothrix</taxon>
    </lineage>
</organism>
<reference evidence="3 4" key="1">
    <citation type="submission" date="2024-02" db="EMBL/GenBank/DDBJ databases">
        <title>Bacterial strain from lacustrine sediment.</title>
        <authorList>
            <person name="Petit C."/>
            <person name="Fadhlaoui K."/>
        </authorList>
    </citation>
    <scope>NUCLEOTIDE SEQUENCE [LARGE SCALE GENOMIC DNA]</scope>
    <source>
        <strain evidence="3 4">IPX-CK</strain>
    </source>
</reference>
<dbReference type="InterPro" id="IPR002901">
    <property type="entry name" value="MGlyc_endo_b_GlcNAc-like_dom"/>
</dbReference>
<sequence>MTIGVNCGHTISGAGYGAVGLIKESNHTRLVGYSLMEKLRAAGVKVVDCTIDEAGTQNEYLAAAVALANREDLDWFISIHFNASASHTGQGVEVYTYEGRQYQDALDVCNNIAAYGFKNRGVKAGSGLYVINKTKAKAMLIEVCFCDNQADVDLYNKIGGADTIAQAIFNGIYDYAVTPETVPEEEHDMPLDDFMEFVGEVARQDWIDRKIMLPSVVLAQAIKESARGTSELAQKANALFGIKKNGWTGKTYIKAATEQRSDGSYYIVDNTEWRAYGSWEESILDHNTYISERSTDGGKTLRYGPIIGCAEYVLVCQYLQDLGYATSLTYAESLINDYIEKYDLTRFDAADDEIAPGGKKWIVQLGAYKSRNKAESLVKKLEKIGVISMLQLYDTNEESSM</sequence>
<dbReference type="InterPro" id="IPR002508">
    <property type="entry name" value="MurNAc-LAA_cat"/>
</dbReference>
<keyword evidence="4" id="KW-1185">Reference proteome</keyword>
<dbReference type="RefSeq" id="WP_342756902.1">
    <property type="nucleotide sequence ID" value="NZ_CP146256.1"/>
</dbReference>
<dbReference type="Gene3D" id="4.10.80.30">
    <property type="entry name" value="DNA polymerase, domain 6"/>
    <property type="match status" value="1"/>
</dbReference>
<dbReference type="InterPro" id="IPR036680">
    <property type="entry name" value="SPOR-like_sf"/>
</dbReference>
<dbReference type="Pfam" id="PF01520">
    <property type="entry name" value="Amidase_3"/>
    <property type="match status" value="1"/>
</dbReference>
<dbReference type="Gene3D" id="3.40.630.40">
    <property type="entry name" value="Zn-dependent exopeptidases"/>
    <property type="match status" value="1"/>
</dbReference>
<dbReference type="Gene3D" id="1.10.530.10">
    <property type="match status" value="1"/>
</dbReference>
<dbReference type="CDD" id="cd02696">
    <property type="entry name" value="MurNAc-LAA"/>
    <property type="match status" value="1"/>
</dbReference>
<dbReference type="Pfam" id="PF01832">
    <property type="entry name" value="Glucosaminidase"/>
    <property type="match status" value="1"/>
</dbReference>
<keyword evidence="1 3" id="KW-0378">Hydrolase</keyword>
<feature type="domain" description="SPOR" evidence="2">
    <location>
        <begin position="355"/>
        <end position="401"/>
    </location>
</feature>
<accession>A0ABZ3EUL4</accession>
<dbReference type="Pfam" id="PF05036">
    <property type="entry name" value="SPOR"/>
    <property type="match status" value="1"/>
</dbReference>
<name>A0ABZ3EUL4_9FIRM</name>
<dbReference type="SUPFAM" id="SSF53187">
    <property type="entry name" value="Zn-dependent exopeptidases"/>
    <property type="match status" value="1"/>
</dbReference>
<dbReference type="Proteomes" id="UP001451571">
    <property type="component" value="Chromosome"/>
</dbReference>
<proteinExistence type="predicted"/>
<gene>
    <name evidence="3" type="ORF">V6984_17575</name>
</gene>
<protein>
    <submittedName>
        <fullName evidence="3">N-acetylmuramoyl-L-alanine amidase</fullName>
        <ecNumber evidence="3">3.5.1.28</ecNumber>
    </submittedName>
</protein>
<dbReference type="EC" id="3.5.1.28" evidence="3"/>
<evidence type="ECO:0000313" key="3">
    <source>
        <dbReference type="EMBL" id="XAH73294.1"/>
    </source>
</evidence>
<dbReference type="PANTHER" id="PTHR33308:SF9">
    <property type="entry name" value="PEPTIDOGLYCAN HYDROLASE FLGJ"/>
    <property type="match status" value="1"/>
</dbReference>